<feature type="transmembrane region" description="Helical" evidence="5">
    <location>
        <begin position="118"/>
        <end position="135"/>
    </location>
</feature>
<keyword evidence="4 5" id="KW-0472">Membrane</keyword>
<feature type="transmembrane region" description="Helical" evidence="5">
    <location>
        <begin position="283"/>
        <end position="300"/>
    </location>
</feature>
<feature type="transmembrane region" description="Helical" evidence="5">
    <location>
        <begin position="312"/>
        <end position="336"/>
    </location>
</feature>
<protein>
    <recommendedName>
        <fullName evidence="6">Integral membrane bound transporter domain-containing protein</fullName>
    </recommendedName>
</protein>
<feature type="domain" description="Integral membrane bound transporter" evidence="6">
    <location>
        <begin position="200"/>
        <end position="324"/>
    </location>
</feature>
<comment type="caution">
    <text evidence="7">The sequence shown here is derived from an EMBL/GenBank/DDBJ whole genome shotgun (WGS) entry which is preliminary data.</text>
</comment>
<evidence type="ECO:0000256" key="4">
    <source>
        <dbReference type="ARBA" id="ARBA00023136"/>
    </source>
</evidence>
<dbReference type="Pfam" id="PF13515">
    <property type="entry name" value="FUSC_2"/>
    <property type="match status" value="1"/>
</dbReference>
<organism evidence="7 8">
    <name type="scientific">Enterococcus faecalis TX4248</name>
    <dbReference type="NCBI Taxonomy" id="749495"/>
    <lineage>
        <taxon>Bacteria</taxon>
        <taxon>Bacillati</taxon>
        <taxon>Bacillota</taxon>
        <taxon>Bacilli</taxon>
        <taxon>Lactobacillales</taxon>
        <taxon>Enterococcaceae</taxon>
        <taxon>Enterococcus</taxon>
    </lineage>
</organism>
<feature type="transmembrane region" description="Helical" evidence="5">
    <location>
        <begin position="20"/>
        <end position="37"/>
    </location>
</feature>
<proteinExistence type="predicted"/>
<dbReference type="Proteomes" id="UP000004846">
    <property type="component" value="Unassembled WGS sequence"/>
</dbReference>
<dbReference type="HOGENOM" id="CLU_020865_1_0_9"/>
<keyword evidence="3 5" id="KW-1133">Transmembrane helix</keyword>
<dbReference type="GO" id="GO:0016020">
    <property type="term" value="C:membrane"/>
    <property type="evidence" value="ECO:0007669"/>
    <property type="project" value="UniProtKB-SubCell"/>
</dbReference>
<feature type="transmembrane region" description="Helical" evidence="5">
    <location>
        <begin position="141"/>
        <end position="163"/>
    </location>
</feature>
<dbReference type="InterPro" id="IPR049453">
    <property type="entry name" value="Memb_transporter_dom"/>
</dbReference>
<dbReference type="RefSeq" id="WP_002354721.1">
    <property type="nucleotide sequence ID" value="NZ_GL454465.1"/>
</dbReference>
<evidence type="ECO:0000313" key="8">
    <source>
        <dbReference type="Proteomes" id="UP000004846"/>
    </source>
</evidence>
<dbReference type="AlphaFoldDB" id="A0A125W4E0"/>
<feature type="transmembrane region" description="Helical" evidence="5">
    <location>
        <begin position="243"/>
        <end position="271"/>
    </location>
</feature>
<name>A0A125W4E0_ENTFL</name>
<reference evidence="8" key="1">
    <citation type="submission" date="2010-07" db="EMBL/GenBank/DDBJ databases">
        <authorList>
            <person name="Weinstock G."/>
            <person name="Sodergren E."/>
            <person name="Clifton S."/>
            <person name="Fulton L."/>
            <person name="Fulton B."/>
            <person name="Courtney L."/>
            <person name="Fronick C."/>
            <person name="Harrison M."/>
            <person name="Strong C."/>
            <person name="Farmer C."/>
            <person name="Delahaunty K."/>
            <person name="Markovic C."/>
            <person name="Hall O."/>
            <person name="Minx P."/>
            <person name="Tomlinson C."/>
            <person name="Mitreva M."/>
            <person name="Hou S."/>
            <person name="Chen J."/>
            <person name="Wollam A."/>
            <person name="Pepin K.H."/>
            <person name="Johnson M."/>
            <person name="Bhonagiri V."/>
            <person name="Zhang X."/>
            <person name="Suruliraj S."/>
            <person name="Warren W."/>
            <person name="Chinwalla A."/>
            <person name="Mardis E.R."/>
            <person name="Wilson R.K."/>
        </authorList>
    </citation>
    <scope>NUCLEOTIDE SEQUENCE [LARGE SCALE GENOMIC DNA]</scope>
    <source>
        <strain evidence="8">TX4248</strain>
    </source>
</reference>
<feature type="transmembrane region" description="Helical" evidence="5">
    <location>
        <begin position="90"/>
        <end position="109"/>
    </location>
</feature>
<accession>A0A125W4E0</accession>
<comment type="subcellular location">
    <subcellularLocation>
        <location evidence="1">Membrane</location>
        <topology evidence="1">Multi-pass membrane protein</topology>
    </subcellularLocation>
</comment>
<evidence type="ECO:0000259" key="6">
    <source>
        <dbReference type="Pfam" id="PF13515"/>
    </source>
</evidence>
<evidence type="ECO:0000256" key="5">
    <source>
        <dbReference type="SAM" id="Phobius"/>
    </source>
</evidence>
<feature type="transmembrane region" description="Helical" evidence="5">
    <location>
        <begin position="43"/>
        <end position="59"/>
    </location>
</feature>
<evidence type="ECO:0000256" key="2">
    <source>
        <dbReference type="ARBA" id="ARBA00022692"/>
    </source>
</evidence>
<evidence type="ECO:0000256" key="1">
    <source>
        <dbReference type="ARBA" id="ARBA00004141"/>
    </source>
</evidence>
<keyword evidence="2 5" id="KW-0812">Transmembrane</keyword>
<dbReference type="GeneID" id="60892505"/>
<evidence type="ECO:0000256" key="3">
    <source>
        <dbReference type="ARBA" id="ARBA00022989"/>
    </source>
</evidence>
<evidence type="ECO:0000313" key="7">
    <source>
        <dbReference type="EMBL" id="EFM82280.1"/>
    </source>
</evidence>
<dbReference type="EMBL" id="AEBR01000068">
    <property type="protein sequence ID" value="EFM82280.1"/>
    <property type="molecule type" value="Genomic_DNA"/>
</dbReference>
<gene>
    <name evidence="7" type="ORF">HMPREF9498_02130</name>
</gene>
<sequence length="344" mass="39099">MEQSFFRELLHYQRPKDNPFRLVFAGLVMFSILFLGYINHQLLISSFGSLGIFTFLYYQPLPLKQLMTRLSVVGSYLFLGNLLGMLSTHIAWLIPIVVALVGFGGRFFFEVYDISKPGAFFGVMVTAMGASTSIPLAKIPFMSGCMLLGIGFSILFALVLHFTEKEISAPLAKRSLRERIYRHPEAPLDSIYYSFVLFFAVYISESLHLQNPYWLVVSCASILQGDNLRAIKQRNIQRIFGTTIGLVISAFLLNLALTTFESIVVITILFVTVEYFIRRNYGLAQFFTTPMALMLSLLVRQQYVITLIQFRFLGIVLGSLLGLAAAWLFTVVVTFYERKYHLNE</sequence>